<keyword evidence="1" id="KW-0614">Plasmid</keyword>
<protein>
    <submittedName>
        <fullName evidence="1">ABC transporter permease</fullName>
    </submittedName>
</protein>
<dbReference type="EMBL" id="CP104972">
    <property type="protein sequence ID" value="UXN58541.1"/>
    <property type="molecule type" value="Genomic_DNA"/>
</dbReference>
<sequence>MPKMSASLPTYSVSVAKIWRRVGVLAALLILVVAASFLSDRFLTVSNLLNILRQVAIVGILAIGLTFVILTRGIDLSVGSILGISVVVYAGLLQTHGMAVAIPIGLLVAMAAGLVNGLGVASAGIPPFIMTLGMLSFTRGLAFLYTGGTPIPILNEDFYNLGNDYLFGIPIPSLILLAILTVSAVILSFTAFGRSIYAIGSNEEAARLSGVPVRFYKIIVYVIAGGVSGLAGLVYASQLSIGTPIAGQGYELDAIAAVVVGGTSLFGGKGSVGGTFLGTLIIGVLANILNLTGVDPYVQQLFKGALIVIAVYFMSRTDRA</sequence>
<dbReference type="Proteomes" id="UP001061991">
    <property type="component" value="Plasmid p_unnamed1"/>
</dbReference>
<accession>A0ACD4CY76</accession>
<proteinExistence type="predicted"/>
<gene>
    <name evidence="1" type="ORF">N8E88_11020</name>
</gene>
<evidence type="ECO:0000313" key="2">
    <source>
        <dbReference type="Proteomes" id="UP001061991"/>
    </source>
</evidence>
<evidence type="ECO:0000313" key="1">
    <source>
        <dbReference type="EMBL" id="UXN58541.1"/>
    </source>
</evidence>
<organism evidence="1 2">
    <name type="scientific">Phyllobacterium zundukense</name>
    <dbReference type="NCBI Taxonomy" id="1867719"/>
    <lineage>
        <taxon>Bacteria</taxon>
        <taxon>Pseudomonadati</taxon>
        <taxon>Pseudomonadota</taxon>
        <taxon>Alphaproteobacteria</taxon>
        <taxon>Hyphomicrobiales</taxon>
        <taxon>Phyllobacteriaceae</taxon>
        <taxon>Phyllobacterium</taxon>
    </lineage>
</organism>
<keyword evidence="2" id="KW-1185">Reference proteome</keyword>
<geneLocation type="plasmid" evidence="1 2">
    <name>p_unnamed1</name>
</geneLocation>
<reference evidence="1" key="1">
    <citation type="submission" date="2022-09" db="EMBL/GenBank/DDBJ databases">
        <title>Interaction between co-microsymbionts with complementary sets of symbiotic genes in legume-rhizobium systems.</title>
        <authorList>
            <person name="Safronova V."/>
            <person name="Sazanova A."/>
            <person name="Afonin A."/>
            <person name="Chirak E."/>
        </authorList>
    </citation>
    <scope>NUCLEOTIDE SEQUENCE</scope>
    <source>
        <strain evidence="1">A18/3m</strain>
    </source>
</reference>
<name>A0ACD4CY76_9HYPH</name>